<evidence type="ECO:0000256" key="1">
    <source>
        <dbReference type="ARBA" id="ARBA00009477"/>
    </source>
</evidence>
<keyword evidence="2" id="KW-0813">Transport</keyword>
<dbReference type="GO" id="GO:0015679">
    <property type="term" value="P:plasma membrane copper ion transport"/>
    <property type="evidence" value="ECO:0007669"/>
    <property type="project" value="TreeGrafter"/>
</dbReference>
<comment type="similarity">
    <text evidence="1">Belongs to the membrane fusion protein (MFP) (TC 8.A.1) family.</text>
</comment>
<evidence type="ECO:0000313" key="7">
    <source>
        <dbReference type="Proteomes" id="UP000501991"/>
    </source>
</evidence>
<dbReference type="KEGG" id="azq:G3580_18065"/>
<feature type="domain" description="CzcB-like barrel-sandwich hybrid" evidence="5">
    <location>
        <begin position="65"/>
        <end position="204"/>
    </location>
</feature>
<dbReference type="Gene3D" id="2.40.50.100">
    <property type="match status" value="1"/>
</dbReference>
<name>A0A6C1B6N1_9RHOO</name>
<feature type="signal peptide" evidence="3">
    <location>
        <begin position="1"/>
        <end position="21"/>
    </location>
</feature>
<accession>A0A6C1B6N1</accession>
<evidence type="ECO:0000313" key="6">
    <source>
        <dbReference type="EMBL" id="QID19351.1"/>
    </source>
</evidence>
<evidence type="ECO:0000256" key="3">
    <source>
        <dbReference type="SAM" id="SignalP"/>
    </source>
</evidence>
<dbReference type="EMBL" id="CP048836">
    <property type="protein sequence ID" value="QID19351.1"/>
    <property type="molecule type" value="Genomic_DNA"/>
</dbReference>
<feature type="chain" id="PRO_5025377885" evidence="3">
    <location>
        <begin position="22"/>
        <end position="359"/>
    </location>
</feature>
<evidence type="ECO:0000259" key="5">
    <source>
        <dbReference type="Pfam" id="PF25973"/>
    </source>
</evidence>
<dbReference type="RefSeq" id="WP_173767868.1">
    <property type="nucleotide sequence ID" value="NZ_CP048836.1"/>
</dbReference>
<dbReference type="PANTHER" id="PTHR30097">
    <property type="entry name" value="CATION EFFLUX SYSTEM PROTEIN CUSB"/>
    <property type="match status" value="1"/>
</dbReference>
<keyword evidence="3" id="KW-0732">Signal</keyword>
<dbReference type="AlphaFoldDB" id="A0A6C1B6N1"/>
<dbReference type="Gene3D" id="2.40.420.20">
    <property type="match status" value="1"/>
</dbReference>
<dbReference type="GO" id="GO:0016020">
    <property type="term" value="C:membrane"/>
    <property type="evidence" value="ECO:0007669"/>
    <property type="project" value="InterPro"/>
</dbReference>
<dbReference type="PANTHER" id="PTHR30097:SF4">
    <property type="entry name" value="SLR6042 PROTEIN"/>
    <property type="match status" value="1"/>
</dbReference>
<dbReference type="SUPFAM" id="SSF111369">
    <property type="entry name" value="HlyD-like secretion proteins"/>
    <property type="match status" value="1"/>
</dbReference>
<sequence length="359" mass="37176">MSRHRWLLAALLVALAAPTRAAEPMLLNPAQMQSLGIETAEAGAAPAGREGSLPARVLVPVDQMRIVAAPVDGRIEMLAVAPGMSVRAGQTVARLASPEALALQRDALQARNQSALLDHNRKRDEQLFAEGLIPESRLQATRAAAAQARALASERTQALKLAGITPGKLGGPLTLSSPIDGVVLAQNAEVGERVSSTAPIYRIAQLSPLWLEIQAPLTLARAVREGMAVRIAGTEVSGKVIAVGRAVDPESQTVLLRAAVDAGAERLHPGQVVEVSIDANIHASGQRLPASALAREGGRTLVFVRTATGADGERFEAREVTVLGQGGDTVVVDGVKAGETVAVQGVSGLKAMLTGVGAQ</sequence>
<dbReference type="NCBIfam" id="TIGR01730">
    <property type="entry name" value="RND_mfp"/>
    <property type="match status" value="1"/>
</dbReference>
<dbReference type="GO" id="GO:0046914">
    <property type="term" value="F:transition metal ion binding"/>
    <property type="evidence" value="ECO:0007669"/>
    <property type="project" value="TreeGrafter"/>
</dbReference>
<organism evidence="6 7">
    <name type="scientific">Nitrogeniibacter mangrovi</name>
    <dbReference type="NCBI Taxonomy" id="2016596"/>
    <lineage>
        <taxon>Bacteria</taxon>
        <taxon>Pseudomonadati</taxon>
        <taxon>Pseudomonadota</taxon>
        <taxon>Betaproteobacteria</taxon>
        <taxon>Rhodocyclales</taxon>
        <taxon>Zoogloeaceae</taxon>
        <taxon>Nitrogeniibacter</taxon>
    </lineage>
</organism>
<dbReference type="Pfam" id="PF25954">
    <property type="entry name" value="Beta-barrel_RND_2"/>
    <property type="match status" value="1"/>
</dbReference>
<gene>
    <name evidence="6" type="ORF">G3580_18065</name>
</gene>
<dbReference type="GO" id="GO:0022857">
    <property type="term" value="F:transmembrane transporter activity"/>
    <property type="evidence" value="ECO:0007669"/>
    <property type="project" value="InterPro"/>
</dbReference>
<reference evidence="6 7" key="1">
    <citation type="submission" date="2020-02" db="EMBL/GenBank/DDBJ databases">
        <title>Nitrogenibacter mangrovi gen. nov., sp. nov. isolated from mangrove sediment, a denitrifying betaproteobacterium.</title>
        <authorList>
            <person name="Liao H."/>
            <person name="Tian Y."/>
        </authorList>
    </citation>
    <scope>NUCLEOTIDE SEQUENCE [LARGE SCALE GENOMIC DNA]</scope>
    <source>
        <strain evidence="6 7">M9-3-2</strain>
    </source>
</reference>
<dbReference type="Proteomes" id="UP000501991">
    <property type="component" value="Chromosome"/>
</dbReference>
<dbReference type="InterPro" id="IPR006143">
    <property type="entry name" value="RND_pump_MFP"/>
</dbReference>
<evidence type="ECO:0000259" key="4">
    <source>
        <dbReference type="Pfam" id="PF25954"/>
    </source>
</evidence>
<evidence type="ECO:0000256" key="2">
    <source>
        <dbReference type="ARBA" id="ARBA00022448"/>
    </source>
</evidence>
<keyword evidence="7" id="KW-1185">Reference proteome</keyword>
<dbReference type="InterPro" id="IPR051909">
    <property type="entry name" value="MFP_Cation_Efflux"/>
</dbReference>
<dbReference type="InterPro" id="IPR058792">
    <property type="entry name" value="Beta-barrel_RND_2"/>
</dbReference>
<proteinExistence type="inferred from homology"/>
<dbReference type="Gene3D" id="2.40.30.170">
    <property type="match status" value="1"/>
</dbReference>
<feature type="domain" description="CusB-like beta-barrel" evidence="4">
    <location>
        <begin position="208"/>
        <end position="279"/>
    </location>
</feature>
<dbReference type="Pfam" id="PF25973">
    <property type="entry name" value="BSH_CzcB"/>
    <property type="match status" value="1"/>
</dbReference>
<dbReference type="GO" id="GO:0030288">
    <property type="term" value="C:outer membrane-bounded periplasmic space"/>
    <property type="evidence" value="ECO:0007669"/>
    <property type="project" value="TreeGrafter"/>
</dbReference>
<protein>
    <submittedName>
        <fullName evidence="6">Efflux RND transporter periplasmic adaptor subunit</fullName>
    </submittedName>
</protein>
<dbReference type="GO" id="GO:0060003">
    <property type="term" value="P:copper ion export"/>
    <property type="evidence" value="ECO:0007669"/>
    <property type="project" value="TreeGrafter"/>
</dbReference>
<dbReference type="InterPro" id="IPR058647">
    <property type="entry name" value="BSH_CzcB-like"/>
</dbReference>